<dbReference type="PANTHER" id="PTHR12778:SF10">
    <property type="entry name" value="MAJOR FACILITATOR SUPERFAMILY DOMAIN-CONTAINING PROTEIN 3"/>
    <property type="match status" value="1"/>
</dbReference>
<feature type="transmembrane region" description="Helical" evidence="7">
    <location>
        <begin position="347"/>
        <end position="367"/>
    </location>
</feature>
<feature type="transmembrane region" description="Helical" evidence="7">
    <location>
        <begin position="96"/>
        <end position="119"/>
    </location>
</feature>
<evidence type="ECO:0000256" key="4">
    <source>
        <dbReference type="ARBA" id="ARBA00022989"/>
    </source>
</evidence>
<evidence type="ECO:0000256" key="2">
    <source>
        <dbReference type="ARBA" id="ARBA00022448"/>
    </source>
</evidence>
<feature type="transmembrane region" description="Helical" evidence="7">
    <location>
        <begin position="172"/>
        <end position="196"/>
    </location>
</feature>
<dbReference type="InterPro" id="IPR011701">
    <property type="entry name" value="MFS"/>
</dbReference>
<keyword evidence="5 7" id="KW-0472">Membrane</keyword>
<evidence type="ECO:0000313" key="9">
    <source>
        <dbReference type="Proteomes" id="UP000217999"/>
    </source>
</evidence>
<evidence type="ECO:0000256" key="5">
    <source>
        <dbReference type="ARBA" id="ARBA00023136"/>
    </source>
</evidence>
<feature type="transmembrane region" description="Helical" evidence="7">
    <location>
        <begin position="286"/>
        <end position="307"/>
    </location>
</feature>
<evidence type="ECO:0000256" key="1">
    <source>
        <dbReference type="ARBA" id="ARBA00004141"/>
    </source>
</evidence>
<feature type="transmembrane region" description="Helical" evidence="7">
    <location>
        <begin position="67"/>
        <end position="90"/>
    </location>
</feature>
<dbReference type="SUPFAM" id="SSF103473">
    <property type="entry name" value="MFS general substrate transporter"/>
    <property type="match status" value="1"/>
</dbReference>
<sequence>MARSPAGLARPAGASAGADGSSASRSSAPCAQPRFAMADPFPVVPPPLSPMGTSPSPHCIPPGWPHVLAAIGAVYVTQTIVTGLVTQALPTLLRDAGASLTVAGLTALLWAPWGLRFFWAPHIERWRLPAGQTQRRSRALVLTGQWLMAAVLAALGLAGLLLPLTLSAHAPWILAALLLAALLAATADVACDGFAVEQLSARWRGWGNAVQVGGSYVGAMLGAGGFLLLAGRLGWPMALCLTAVLMALLSLPMLMLREPAGPACQTLAHRPGIAHALRRPELRTGLMLLLLCSAGVRLSLGMFGPLLLDRGMDLQQVGWVFGTLQLSAGLGGAIVGGLLVRRCPGWRAVAVAMCCKAIVLAALTLAARPEASASAAVLVALIGLMFTVMACLWVALYAALMGLASPLQPGVDFTLCQSADALLALAGGVLGGWLSQRLGYAACFALAALLAALAMVRVSHQVKQQARQNQDSAANAGAAP</sequence>
<name>A0A2A2A883_9BURK</name>
<organism evidence="8 9">
    <name type="scientific">Vandammella animalimorsus</name>
    <dbReference type="NCBI Taxonomy" id="2029117"/>
    <lineage>
        <taxon>Bacteria</taxon>
        <taxon>Pseudomonadati</taxon>
        <taxon>Pseudomonadota</taxon>
        <taxon>Betaproteobacteria</taxon>
        <taxon>Burkholderiales</taxon>
        <taxon>Comamonadaceae</taxon>
        <taxon>Vandammella</taxon>
    </lineage>
</organism>
<evidence type="ECO:0000256" key="7">
    <source>
        <dbReference type="SAM" id="Phobius"/>
    </source>
</evidence>
<dbReference type="Proteomes" id="UP000217999">
    <property type="component" value="Unassembled WGS sequence"/>
</dbReference>
<feature type="transmembrane region" description="Helical" evidence="7">
    <location>
        <begin position="411"/>
        <end position="433"/>
    </location>
</feature>
<feature type="transmembrane region" description="Helical" evidence="7">
    <location>
        <begin position="439"/>
        <end position="458"/>
    </location>
</feature>
<dbReference type="GO" id="GO:0016020">
    <property type="term" value="C:membrane"/>
    <property type="evidence" value="ECO:0007669"/>
    <property type="project" value="UniProtKB-SubCell"/>
</dbReference>
<reference evidence="8 9" key="1">
    <citation type="submission" date="2017-08" db="EMBL/GenBank/DDBJ databases">
        <title>WGS of Clinical strains of the CDC Group NO-1 linked to zoonotic infections in humans.</title>
        <authorList>
            <person name="Bernier A.-M."/>
            <person name="Bernard K."/>
        </authorList>
    </citation>
    <scope>NUCLEOTIDE SEQUENCE [LARGE SCALE GENOMIC DNA]</scope>
    <source>
        <strain evidence="8 9">NML03-0146</strain>
    </source>
</reference>
<dbReference type="PANTHER" id="PTHR12778">
    <property type="entry name" value="SOLUTE CARRIER FAMILY 33 ACETYL-COA TRANSPORTER -RELATED"/>
    <property type="match status" value="1"/>
</dbReference>
<dbReference type="GO" id="GO:0022857">
    <property type="term" value="F:transmembrane transporter activity"/>
    <property type="evidence" value="ECO:0007669"/>
    <property type="project" value="InterPro"/>
</dbReference>
<dbReference type="Pfam" id="PF07690">
    <property type="entry name" value="MFS_1"/>
    <property type="match status" value="1"/>
</dbReference>
<dbReference type="InterPro" id="IPR036259">
    <property type="entry name" value="MFS_trans_sf"/>
</dbReference>
<comment type="caution">
    <text evidence="8">The sequence shown here is derived from an EMBL/GenBank/DDBJ whole genome shotgun (WGS) entry which is preliminary data.</text>
</comment>
<keyword evidence="4 7" id="KW-1133">Transmembrane helix</keyword>
<gene>
    <name evidence="8" type="ORF">CK620_10125</name>
</gene>
<evidence type="ECO:0000256" key="3">
    <source>
        <dbReference type="ARBA" id="ARBA00022692"/>
    </source>
</evidence>
<dbReference type="EMBL" id="NSJF01000005">
    <property type="protein sequence ID" value="PAT34013.1"/>
    <property type="molecule type" value="Genomic_DNA"/>
</dbReference>
<feature type="transmembrane region" description="Helical" evidence="7">
    <location>
        <begin position="373"/>
        <end position="399"/>
    </location>
</feature>
<feature type="transmembrane region" description="Helical" evidence="7">
    <location>
        <begin position="208"/>
        <end position="229"/>
    </location>
</feature>
<keyword evidence="2" id="KW-0813">Transport</keyword>
<accession>A0A2A2A883</accession>
<comment type="subcellular location">
    <subcellularLocation>
        <location evidence="1">Membrane</location>
        <topology evidence="1">Multi-pass membrane protein</topology>
    </subcellularLocation>
</comment>
<dbReference type="InterPro" id="IPR004752">
    <property type="entry name" value="AmpG_permease/AT-1"/>
</dbReference>
<proteinExistence type="predicted"/>
<feature type="transmembrane region" description="Helical" evidence="7">
    <location>
        <begin position="235"/>
        <end position="256"/>
    </location>
</feature>
<feature type="transmembrane region" description="Helical" evidence="7">
    <location>
        <begin position="140"/>
        <end position="166"/>
    </location>
</feature>
<feature type="region of interest" description="Disordered" evidence="6">
    <location>
        <begin position="1"/>
        <end position="29"/>
    </location>
</feature>
<evidence type="ECO:0000313" key="8">
    <source>
        <dbReference type="EMBL" id="PAT34013.1"/>
    </source>
</evidence>
<dbReference type="Gene3D" id="1.20.1250.20">
    <property type="entry name" value="MFS general substrate transporter like domains"/>
    <property type="match status" value="2"/>
</dbReference>
<dbReference type="AlphaFoldDB" id="A0A2A2A883"/>
<feature type="transmembrane region" description="Helical" evidence="7">
    <location>
        <begin position="319"/>
        <end position="340"/>
    </location>
</feature>
<keyword evidence="3 7" id="KW-0812">Transmembrane</keyword>
<evidence type="ECO:0000256" key="6">
    <source>
        <dbReference type="SAM" id="MobiDB-lite"/>
    </source>
</evidence>
<protein>
    <submittedName>
        <fullName evidence="8">MFS transporter</fullName>
    </submittedName>
</protein>